<evidence type="ECO:0000313" key="5">
    <source>
        <dbReference type="Proteomes" id="UP000663825"/>
    </source>
</evidence>
<dbReference type="InterPro" id="IPR011042">
    <property type="entry name" value="6-blade_b-propeller_TolB-like"/>
</dbReference>
<dbReference type="InterPro" id="IPR050952">
    <property type="entry name" value="TRIM-NHL_E3_ligases"/>
</dbReference>
<dbReference type="PANTHER" id="PTHR24104:SF25">
    <property type="entry name" value="PROTEIN LIN-41"/>
    <property type="match status" value="1"/>
</dbReference>
<dbReference type="EMBL" id="CAJNXB010004526">
    <property type="protein sequence ID" value="CAF3379967.1"/>
    <property type="molecule type" value="Genomic_DNA"/>
</dbReference>
<proteinExistence type="predicted"/>
<dbReference type="PANTHER" id="PTHR24104">
    <property type="entry name" value="E3 UBIQUITIN-PROTEIN LIGASE NHLRC1-RELATED"/>
    <property type="match status" value="1"/>
</dbReference>
<dbReference type="InterPro" id="IPR001258">
    <property type="entry name" value="NHL_repeat"/>
</dbReference>
<gene>
    <name evidence="4" type="ORF">TIS948_LOCUS25856</name>
</gene>
<dbReference type="CDD" id="cd05819">
    <property type="entry name" value="NHL"/>
    <property type="match status" value="1"/>
</dbReference>
<evidence type="ECO:0000256" key="1">
    <source>
        <dbReference type="ARBA" id="ARBA00022737"/>
    </source>
</evidence>
<evidence type="ECO:0000256" key="2">
    <source>
        <dbReference type="PROSITE-ProRule" id="PRU00504"/>
    </source>
</evidence>
<dbReference type="SUPFAM" id="SSF63825">
    <property type="entry name" value="YWTD domain"/>
    <property type="match status" value="1"/>
</dbReference>
<dbReference type="GO" id="GO:0000209">
    <property type="term" value="P:protein polyubiquitination"/>
    <property type="evidence" value="ECO:0007669"/>
    <property type="project" value="TreeGrafter"/>
</dbReference>
<dbReference type="AlphaFoldDB" id="A0A817YG37"/>
<dbReference type="Pfam" id="PF01436">
    <property type="entry name" value="NHL"/>
    <property type="match status" value="1"/>
</dbReference>
<comment type="caution">
    <text evidence="4">The sequence shown here is derived from an EMBL/GenBank/DDBJ whole genome shotgun (WGS) entry which is preliminary data.</text>
</comment>
<dbReference type="GO" id="GO:0008270">
    <property type="term" value="F:zinc ion binding"/>
    <property type="evidence" value="ECO:0007669"/>
    <property type="project" value="UniProtKB-KW"/>
</dbReference>
<sequence length="576" mass="65537">MASLNRCSVCRKRAGTCFCPGCNAYFCDDDFHSHRSTLLNELDGLTIDRDDIQAKITEAFSNNQSDKNVLVKIDKWQQKTIEKIKQAADNAKQQVLQIMHVKQKDIKIRFQMLSQELQELRDTKGVVEQDITRLQQEIRQINDGLALLVQSPVIELNTKHSDQIAWNQMIYVAKQQVLQIMHVKQKDIKIRFQMLSQELQELRDTKGVVEQDIARLQQEIRQINDGLALLVQSPVIELNTKHSDQIAWNQMIYVEEKSMHSDYQISQINPSYCMPNISYDARWAENGVTIAGGHGEGDKLNQLNHPVGIYVDHDLSIYIADQQNHRIMRWKLGATHGQVVAGGNGEGNRTNQLSKPKYVIVDKLTDSLIICDNGNRRVMRWPRHNRTSGEIIIDNIDCMGLAMDNQQVLYVSDWDNSEVRRYQLGEKNGTIVAGGNGKGERLNQLNGPCYIIVDQNYSVYVSDHNNHRVMKWMKGAKEGIVVVGSKQSRDDLVHLTSPRGILVDQLGSMYVVSGDTHRVLRFQKNITQGNVIVGSKGQGEQANQLSRPNDLSFNRYGNLYVSDLGNNRIQCFSLQK</sequence>
<protein>
    <submittedName>
        <fullName evidence="4">Uncharacterized protein</fullName>
    </submittedName>
</protein>
<reference evidence="4" key="1">
    <citation type="submission" date="2021-02" db="EMBL/GenBank/DDBJ databases">
        <authorList>
            <person name="Nowell W R."/>
        </authorList>
    </citation>
    <scope>NUCLEOTIDE SEQUENCE</scope>
</reference>
<name>A0A817YG37_9BILA</name>
<feature type="repeat" description="NHL" evidence="2">
    <location>
        <begin position="539"/>
        <end position="575"/>
    </location>
</feature>
<feature type="coiled-coil region" evidence="3">
    <location>
        <begin position="103"/>
        <end position="137"/>
    </location>
</feature>
<organism evidence="4 5">
    <name type="scientific">Rotaria socialis</name>
    <dbReference type="NCBI Taxonomy" id="392032"/>
    <lineage>
        <taxon>Eukaryota</taxon>
        <taxon>Metazoa</taxon>
        <taxon>Spiralia</taxon>
        <taxon>Gnathifera</taxon>
        <taxon>Rotifera</taxon>
        <taxon>Eurotatoria</taxon>
        <taxon>Bdelloidea</taxon>
        <taxon>Philodinida</taxon>
        <taxon>Philodinidae</taxon>
        <taxon>Rotaria</taxon>
    </lineage>
</organism>
<evidence type="ECO:0000313" key="4">
    <source>
        <dbReference type="EMBL" id="CAF3379967.1"/>
    </source>
</evidence>
<dbReference type="OrthoDB" id="10312746at2759"/>
<keyword evidence="3" id="KW-0175">Coiled coil</keyword>
<dbReference type="CDD" id="cd19757">
    <property type="entry name" value="Bbox1"/>
    <property type="match status" value="1"/>
</dbReference>
<dbReference type="Proteomes" id="UP000663825">
    <property type="component" value="Unassembled WGS sequence"/>
</dbReference>
<evidence type="ECO:0000256" key="3">
    <source>
        <dbReference type="SAM" id="Coils"/>
    </source>
</evidence>
<dbReference type="Gene3D" id="2.120.10.30">
    <property type="entry name" value="TolB, C-terminal domain"/>
    <property type="match status" value="2"/>
</dbReference>
<feature type="coiled-coil region" evidence="3">
    <location>
        <begin position="185"/>
        <end position="219"/>
    </location>
</feature>
<dbReference type="GO" id="GO:0061630">
    <property type="term" value="F:ubiquitin protein ligase activity"/>
    <property type="evidence" value="ECO:0007669"/>
    <property type="project" value="TreeGrafter"/>
</dbReference>
<keyword evidence="1" id="KW-0677">Repeat</keyword>
<accession>A0A817YG37</accession>
<dbReference type="PROSITE" id="PS51125">
    <property type="entry name" value="NHL"/>
    <property type="match status" value="1"/>
</dbReference>
<dbReference type="GO" id="GO:0043161">
    <property type="term" value="P:proteasome-mediated ubiquitin-dependent protein catabolic process"/>
    <property type="evidence" value="ECO:0007669"/>
    <property type="project" value="TreeGrafter"/>
</dbReference>